<feature type="compositionally biased region" description="Basic and acidic residues" evidence="2">
    <location>
        <begin position="552"/>
        <end position="576"/>
    </location>
</feature>
<dbReference type="PROSITE" id="PS50014">
    <property type="entry name" value="BROMODOMAIN_2"/>
    <property type="match status" value="1"/>
</dbReference>
<feature type="compositionally biased region" description="Basic and acidic residues" evidence="2">
    <location>
        <begin position="229"/>
        <end position="244"/>
    </location>
</feature>
<feature type="compositionally biased region" description="Basic residues" evidence="2">
    <location>
        <begin position="594"/>
        <end position="603"/>
    </location>
</feature>
<dbReference type="AlphaFoldDB" id="A0A2I4FRT7"/>
<dbReference type="InterPro" id="IPR009057">
    <property type="entry name" value="Homeodomain-like_sf"/>
</dbReference>
<dbReference type="RefSeq" id="XP_018834355.1">
    <property type="nucleotide sequence ID" value="XM_018978810.2"/>
</dbReference>
<dbReference type="SUPFAM" id="SSF47370">
    <property type="entry name" value="Bromodomain"/>
    <property type="match status" value="1"/>
</dbReference>
<feature type="compositionally biased region" description="Low complexity" evidence="2">
    <location>
        <begin position="518"/>
        <end position="537"/>
    </location>
</feature>
<dbReference type="SMART" id="SM00297">
    <property type="entry name" value="BROMO"/>
    <property type="match status" value="1"/>
</dbReference>
<accession>A0A2I4FRT7</accession>
<dbReference type="FunCoup" id="A0A2I4FRT7">
    <property type="interactions" value="491"/>
</dbReference>
<dbReference type="SUPFAM" id="SSF46689">
    <property type="entry name" value="Homeodomain-like"/>
    <property type="match status" value="1"/>
</dbReference>
<proteinExistence type="predicted"/>
<evidence type="ECO:0000256" key="1">
    <source>
        <dbReference type="ARBA" id="ARBA00023117"/>
    </source>
</evidence>
<feature type="compositionally biased region" description="Basic and acidic residues" evidence="2">
    <location>
        <begin position="184"/>
        <end position="198"/>
    </location>
</feature>
<feature type="compositionally biased region" description="Basic residues" evidence="2">
    <location>
        <begin position="276"/>
        <end position="285"/>
    </location>
</feature>
<dbReference type="CDD" id="cd00167">
    <property type="entry name" value="SANT"/>
    <property type="match status" value="1"/>
</dbReference>
<dbReference type="OrthoDB" id="1742084at2759"/>
<gene>
    <name evidence="4" type="primary">LOC109001499</name>
</gene>
<dbReference type="Gramene" id="Jr14_00210_p1">
    <property type="protein sequence ID" value="cds.Jr14_00210_p1"/>
    <property type="gene ID" value="Jr14_00210"/>
</dbReference>
<dbReference type="STRING" id="51240.A0A2I4FRT7"/>
<sequence>MLAIPHNQTWGSWEELLLACAVKRHGLTDWDSVSLELQNKTSLPHLFITPTNCQHKYHELLRRFNPTNHYLSPPLPNGTADVDHTIPWLDELRKIRVSDLKQEVQRYDVSILSLELKVKRLEEERERERELSFKDNGISRQGKPDLEDGEERSENDKKDEPERTGDDSDRDNRSVNESNTTCSKGKDGKESERMEHKTFNTGSHRADPGFSGSKPVVEHSDDGSSDTVGKNESESVEPTHERKGGNLSDLPTDSAAQSNGGRTRESSDMQSSASLTRKRKRKRSQRKEIASGQEPSEIMDLTAKSQPLVRILDIIRGHNNNSSLFERRLESQETDKYNSVVRQHVDFETVESRLHKGNYSTCTLAFYRDLLLLFNNATLFFPKSSVESIAAHQLRHLVLNEIPKRCDSFPTQNSPTPNTAVFQPKAEPERSHSLLAKPNASAPIIVCRKRSFISAKSSSSAATVCQKENQISDEKKPALDPKTPPIKPSTDAAVEDMMKTNAKDKPVTGFRSLRRSNKNPTNNTTSSASSRRQMSTSPNSKTSLANQVETTPKTDKKKKTEALALEKKRSAADFLRRIKRNSPAETLKSGSKEQKRRHIGKGHNRNERVLRQSSNKKHAEEEEEEEEESSPSKRSVGRPPKKLAKANAVSAKRGKESGVKEVVALKRPKKRPRR</sequence>
<feature type="region of interest" description="Disordered" evidence="2">
    <location>
        <begin position="408"/>
        <end position="432"/>
    </location>
</feature>
<dbReference type="InterPro" id="IPR001487">
    <property type="entry name" value="Bromodomain"/>
</dbReference>
<dbReference type="SMART" id="SM00717">
    <property type="entry name" value="SANT"/>
    <property type="match status" value="1"/>
</dbReference>
<dbReference type="PANTHER" id="PTHR37888:SF11">
    <property type="entry name" value="DNA-BINDING BROMODOMAIN-CONTAINING PROTEIN"/>
    <property type="match status" value="1"/>
</dbReference>
<dbReference type="Gene3D" id="1.20.920.10">
    <property type="entry name" value="Bromodomain-like"/>
    <property type="match status" value="1"/>
</dbReference>
<evidence type="ECO:0000313" key="4">
    <source>
        <dbReference type="RefSeq" id="XP_018834355.1"/>
    </source>
</evidence>
<feature type="compositionally biased region" description="Polar residues" evidence="2">
    <location>
        <begin position="538"/>
        <end position="551"/>
    </location>
</feature>
<feature type="compositionally biased region" description="Basic and acidic residues" evidence="2">
    <location>
        <begin position="496"/>
        <end position="506"/>
    </location>
</feature>
<dbReference type="PANTHER" id="PTHR37888">
    <property type="entry name" value="DNA-BINDING BROMODOMAIN-CONTAINING PROTEIN"/>
    <property type="match status" value="1"/>
</dbReference>
<dbReference type="Pfam" id="PF00249">
    <property type="entry name" value="Myb_DNA-binding"/>
    <property type="match status" value="1"/>
</dbReference>
<dbReference type="KEGG" id="jre:109001499"/>
<dbReference type="GeneID" id="109001499"/>
<feature type="compositionally biased region" description="Basic residues" evidence="2">
    <location>
        <begin position="635"/>
        <end position="644"/>
    </location>
</feature>
<dbReference type="CDD" id="cd04369">
    <property type="entry name" value="Bromodomain"/>
    <property type="match status" value="1"/>
</dbReference>
<feature type="compositionally biased region" description="Polar residues" evidence="2">
    <location>
        <begin position="409"/>
        <end position="421"/>
    </location>
</feature>
<protein>
    <submittedName>
        <fullName evidence="4">Uncharacterized protein LOC109001499</fullName>
    </submittedName>
</protein>
<evidence type="ECO:0000256" key="2">
    <source>
        <dbReference type="SAM" id="MobiDB-lite"/>
    </source>
</evidence>
<dbReference type="Proteomes" id="UP000235220">
    <property type="component" value="Chromosome 14"/>
</dbReference>
<organism evidence="3 4">
    <name type="scientific">Juglans regia</name>
    <name type="common">English walnut</name>
    <dbReference type="NCBI Taxonomy" id="51240"/>
    <lineage>
        <taxon>Eukaryota</taxon>
        <taxon>Viridiplantae</taxon>
        <taxon>Streptophyta</taxon>
        <taxon>Embryophyta</taxon>
        <taxon>Tracheophyta</taxon>
        <taxon>Spermatophyta</taxon>
        <taxon>Magnoliopsida</taxon>
        <taxon>eudicotyledons</taxon>
        <taxon>Gunneridae</taxon>
        <taxon>Pentapetalae</taxon>
        <taxon>rosids</taxon>
        <taxon>fabids</taxon>
        <taxon>Fagales</taxon>
        <taxon>Juglandaceae</taxon>
        <taxon>Juglans</taxon>
    </lineage>
</organism>
<reference evidence="4" key="1">
    <citation type="submission" date="2025-08" db="UniProtKB">
        <authorList>
            <consortium name="RefSeq"/>
        </authorList>
    </citation>
    <scope>IDENTIFICATION</scope>
    <source>
        <tissue evidence="4">Leaves</tissue>
    </source>
</reference>
<feature type="compositionally biased region" description="Polar residues" evidence="2">
    <location>
        <begin position="249"/>
        <end position="261"/>
    </location>
</feature>
<dbReference type="InterPro" id="IPR036427">
    <property type="entry name" value="Bromodomain-like_sf"/>
</dbReference>
<feature type="region of interest" description="Disordered" evidence="2">
    <location>
        <begin position="123"/>
        <end position="299"/>
    </location>
</feature>
<dbReference type="InterPro" id="IPR001005">
    <property type="entry name" value="SANT/Myb"/>
</dbReference>
<feature type="compositionally biased region" description="Basic and acidic residues" evidence="2">
    <location>
        <begin position="123"/>
        <end position="133"/>
    </location>
</feature>
<feature type="region of interest" description="Disordered" evidence="2">
    <location>
        <begin position="463"/>
        <end position="674"/>
    </location>
</feature>
<feature type="compositionally biased region" description="Basic and acidic residues" evidence="2">
    <location>
        <begin position="142"/>
        <end position="174"/>
    </location>
</feature>
<feature type="compositionally biased region" description="Basic and acidic residues" evidence="2">
    <location>
        <begin position="470"/>
        <end position="479"/>
    </location>
</feature>
<keyword evidence="3" id="KW-1185">Reference proteome</keyword>
<name>A0A2I4FRT7_JUGRE</name>
<keyword evidence="1" id="KW-0103">Bromodomain</keyword>
<dbReference type="Pfam" id="PF00439">
    <property type="entry name" value="Bromodomain"/>
    <property type="match status" value="1"/>
</dbReference>
<evidence type="ECO:0000313" key="3">
    <source>
        <dbReference type="Proteomes" id="UP000235220"/>
    </source>
</evidence>